<sequence>MESIIRDGVTIYIPQEICGLIIHHWPTNLTKRELINLCLVSNGFCAEARHLLYSAVFLTGKDIYFSFCNTVIRRPILVEGMQQLVLVLPLQKTYSIGDYMIKQVLNFATHLCDLRILCDPKRSSRNVRRVGRSILEGHKFKLTTFVNTYFEMPEIVKFLASQPTIETFVTDQLDTQSLMELPLTSLRNLRCAFDPADLTFLQALAGSSSSRWTVERLQLNITSKAPASLRGILESLGQHLGQKLRSLSLVLVIQIYEIPIVQRIVRNVAVHLPRVKFLELVCEKNESTGLIIDINNTATPPNTSLHTLLLHPPT</sequence>
<dbReference type="Proteomes" id="UP000807469">
    <property type="component" value="Unassembled WGS sequence"/>
</dbReference>
<keyword evidence="2" id="KW-1185">Reference proteome</keyword>
<protein>
    <submittedName>
        <fullName evidence="1">Uncharacterized protein</fullName>
    </submittedName>
</protein>
<evidence type="ECO:0000313" key="1">
    <source>
        <dbReference type="EMBL" id="KAF9480855.1"/>
    </source>
</evidence>
<name>A0A9P5Z601_9AGAR</name>
<dbReference type="OrthoDB" id="3232239at2759"/>
<dbReference type="AlphaFoldDB" id="A0A9P5Z601"/>
<evidence type="ECO:0000313" key="2">
    <source>
        <dbReference type="Proteomes" id="UP000807469"/>
    </source>
</evidence>
<reference evidence="1" key="1">
    <citation type="submission" date="2020-11" db="EMBL/GenBank/DDBJ databases">
        <authorList>
            <consortium name="DOE Joint Genome Institute"/>
            <person name="Ahrendt S."/>
            <person name="Riley R."/>
            <person name="Andreopoulos W."/>
            <person name="Labutti K."/>
            <person name="Pangilinan J."/>
            <person name="Ruiz-Duenas F.J."/>
            <person name="Barrasa J.M."/>
            <person name="Sanchez-Garcia M."/>
            <person name="Camarero S."/>
            <person name="Miyauchi S."/>
            <person name="Serrano A."/>
            <person name="Linde D."/>
            <person name="Babiker R."/>
            <person name="Drula E."/>
            <person name="Ayuso-Fernandez I."/>
            <person name="Pacheco R."/>
            <person name="Padilla G."/>
            <person name="Ferreira P."/>
            <person name="Barriuso J."/>
            <person name="Kellner H."/>
            <person name="Castanera R."/>
            <person name="Alfaro M."/>
            <person name="Ramirez L."/>
            <person name="Pisabarro A.G."/>
            <person name="Kuo A."/>
            <person name="Tritt A."/>
            <person name="Lipzen A."/>
            <person name="He G."/>
            <person name="Yan M."/>
            <person name="Ng V."/>
            <person name="Cullen D."/>
            <person name="Martin F."/>
            <person name="Rosso M.-N."/>
            <person name="Henrissat B."/>
            <person name="Hibbett D."/>
            <person name="Martinez A.T."/>
            <person name="Grigoriev I.V."/>
        </authorList>
    </citation>
    <scope>NUCLEOTIDE SEQUENCE</scope>
    <source>
        <strain evidence="1">CIRM-BRFM 674</strain>
    </source>
</reference>
<gene>
    <name evidence="1" type="ORF">BDN70DRAFT_920216</name>
</gene>
<accession>A0A9P5Z601</accession>
<dbReference type="EMBL" id="MU155187">
    <property type="protein sequence ID" value="KAF9480855.1"/>
    <property type="molecule type" value="Genomic_DNA"/>
</dbReference>
<comment type="caution">
    <text evidence="1">The sequence shown here is derived from an EMBL/GenBank/DDBJ whole genome shotgun (WGS) entry which is preliminary data.</text>
</comment>
<proteinExistence type="predicted"/>
<organism evidence="1 2">
    <name type="scientific">Pholiota conissans</name>
    <dbReference type="NCBI Taxonomy" id="109636"/>
    <lineage>
        <taxon>Eukaryota</taxon>
        <taxon>Fungi</taxon>
        <taxon>Dikarya</taxon>
        <taxon>Basidiomycota</taxon>
        <taxon>Agaricomycotina</taxon>
        <taxon>Agaricomycetes</taxon>
        <taxon>Agaricomycetidae</taxon>
        <taxon>Agaricales</taxon>
        <taxon>Agaricineae</taxon>
        <taxon>Strophariaceae</taxon>
        <taxon>Pholiota</taxon>
    </lineage>
</organism>